<evidence type="ECO:0000256" key="5">
    <source>
        <dbReference type="ARBA" id="ARBA00022801"/>
    </source>
</evidence>
<keyword evidence="3 7" id="KW-0547">Nucleotide-binding</keyword>
<dbReference type="EMBL" id="PNIE01000049">
    <property type="protein sequence ID" value="PMP62973.1"/>
    <property type="molecule type" value="Genomic_DNA"/>
</dbReference>
<feature type="domain" description="Thymidylate kinase-like" evidence="8">
    <location>
        <begin position="197"/>
        <end position="375"/>
    </location>
</feature>
<keyword evidence="2 7" id="KW-0545">Nucleotide biosynthesis</keyword>
<organism evidence="9 10">
    <name type="scientific">Caldimicrobium thiodismutans</name>
    <dbReference type="NCBI Taxonomy" id="1653476"/>
    <lineage>
        <taxon>Bacteria</taxon>
        <taxon>Pseudomonadati</taxon>
        <taxon>Thermodesulfobacteriota</taxon>
        <taxon>Thermodesulfobacteria</taxon>
        <taxon>Thermodesulfobacteriales</taxon>
        <taxon>Thermodesulfobacteriaceae</taxon>
        <taxon>Caldimicrobium</taxon>
    </lineage>
</organism>
<comment type="catalytic activity">
    <reaction evidence="7">
        <text>dTMP + ATP = dTDP + ADP</text>
        <dbReference type="Rhea" id="RHEA:13517"/>
        <dbReference type="ChEBI" id="CHEBI:30616"/>
        <dbReference type="ChEBI" id="CHEBI:58369"/>
        <dbReference type="ChEBI" id="CHEBI:63528"/>
        <dbReference type="ChEBI" id="CHEBI:456216"/>
        <dbReference type="EC" id="2.7.4.9"/>
    </reaction>
</comment>
<dbReference type="Pfam" id="PF02223">
    <property type="entry name" value="Thymidylate_kin"/>
    <property type="match status" value="1"/>
</dbReference>
<dbReference type="CDD" id="cd01672">
    <property type="entry name" value="TMPK"/>
    <property type="match status" value="1"/>
</dbReference>
<dbReference type="PANTHER" id="PTHR43146">
    <property type="entry name" value="CANCER-RELATED NUCLEOSIDE-TRIPHOSPHATASE"/>
    <property type="match status" value="1"/>
</dbReference>
<dbReference type="GO" id="GO:0006233">
    <property type="term" value="P:dTDP biosynthetic process"/>
    <property type="evidence" value="ECO:0007669"/>
    <property type="project" value="InterPro"/>
</dbReference>
<evidence type="ECO:0000256" key="7">
    <source>
        <dbReference type="HAMAP-Rule" id="MF_00165"/>
    </source>
</evidence>
<comment type="function">
    <text evidence="7">Phosphorylation of dTMP to form dTDP in both de novo and salvage pathways of dTTP synthesis.</text>
</comment>
<dbReference type="InterPro" id="IPR018094">
    <property type="entry name" value="Thymidylate_kinase"/>
</dbReference>
<evidence type="ECO:0000256" key="6">
    <source>
        <dbReference type="ARBA" id="ARBA00022840"/>
    </source>
</evidence>
<evidence type="ECO:0000313" key="9">
    <source>
        <dbReference type="EMBL" id="PMP62973.1"/>
    </source>
</evidence>
<feature type="binding site" evidence="7">
    <location>
        <begin position="199"/>
        <end position="206"/>
    </location>
    <ligand>
        <name>ATP</name>
        <dbReference type="ChEBI" id="CHEBI:30616"/>
    </ligand>
</feature>
<dbReference type="PROSITE" id="PS01331">
    <property type="entry name" value="THYMIDYLATE_KINASE"/>
    <property type="match status" value="1"/>
</dbReference>
<gene>
    <name evidence="7 9" type="primary">tmk</name>
    <name evidence="9" type="ORF">C0197_03510</name>
</gene>
<dbReference type="Proteomes" id="UP000235731">
    <property type="component" value="Unassembled WGS sequence"/>
</dbReference>
<protein>
    <recommendedName>
        <fullName evidence="7">Thymidylate kinase</fullName>
        <ecNumber evidence="7">2.7.4.9</ecNumber>
    </recommendedName>
    <alternativeName>
        <fullName evidence="7">dTMP kinase</fullName>
    </alternativeName>
</protein>
<keyword evidence="6 7" id="KW-0067">ATP-binding</keyword>
<keyword evidence="4 7" id="KW-0418">Kinase</keyword>
<sequence length="386" mass="44959">MFLSSPRKALFLFGLPRSGKTTLTEFLFDAISTQPLPFFLTGFITRELREAGERIGFDLIYLRDKTFKLPLARASSQLPKKGSSRPRVGKYTVFPENLEKMIELLEKDLLSTKNALIFMDEIGKMESFSEKFINFLTHLWEKNLKIVATLGKGEQPLLKEWRNKWEALYIEVTPENRDFLKDRLILEFIRKGKLIVIEGIDGAGKSTLFTILKERFSHKNIVFSFEPTQGQYGKILRNLLREAKVDQETLLELFVKDRTEHVEKLILPSLKEGKTILLDRYYLSTIAYQGVHFRELPYLLLKNETIAPLPDLVIYLEIPIKLALERIQKRNKDISLFEREDLLEKISEIYAKILPLFNYKIIKGDKPLEELYAEILALLKVFIPQI</sequence>
<dbReference type="InterPro" id="IPR018095">
    <property type="entry name" value="Thymidylate_kin_CS"/>
</dbReference>
<keyword evidence="1 7" id="KW-0808">Transferase</keyword>
<comment type="caution">
    <text evidence="9">The sequence shown here is derived from an EMBL/GenBank/DDBJ whole genome shotgun (WGS) entry which is preliminary data.</text>
</comment>
<accession>A0A2N7PJL2</accession>
<name>A0A2N7PJL2_9BACT</name>
<dbReference type="GO" id="GO:0017111">
    <property type="term" value="F:ribonucleoside triphosphate phosphatase activity"/>
    <property type="evidence" value="ECO:0007669"/>
    <property type="project" value="InterPro"/>
</dbReference>
<dbReference type="InterPro" id="IPR039430">
    <property type="entry name" value="Thymidylate_kin-like_dom"/>
</dbReference>
<evidence type="ECO:0000256" key="1">
    <source>
        <dbReference type="ARBA" id="ARBA00022679"/>
    </source>
</evidence>
<evidence type="ECO:0000256" key="2">
    <source>
        <dbReference type="ARBA" id="ARBA00022727"/>
    </source>
</evidence>
<dbReference type="GO" id="GO:0006235">
    <property type="term" value="P:dTTP biosynthetic process"/>
    <property type="evidence" value="ECO:0007669"/>
    <property type="project" value="UniProtKB-UniRule"/>
</dbReference>
<dbReference type="GO" id="GO:0005524">
    <property type="term" value="F:ATP binding"/>
    <property type="evidence" value="ECO:0007669"/>
    <property type="project" value="UniProtKB-UniRule"/>
</dbReference>
<evidence type="ECO:0000256" key="4">
    <source>
        <dbReference type="ARBA" id="ARBA00022777"/>
    </source>
</evidence>
<dbReference type="HAMAP" id="MF_00165">
    <property type="entry name" value="Thymidylate_kinase"/>
    <property type="match status" value="1"/>
</dbReference>
<keyword evidence="5" id="KW-0378">Hydrolase</keyword>
<dbReference type="InterPro" id="IPR004948">
    <property type="entry name" value="Nuc-triphosphatase_THEP1"/>
</dbReference>
<dbReference type="GO" id="GO:0004798">
    <property type="term" value="F:dTMP kinase activity"/>
    <property type="evidence" value="ECO:0007669"/>
    <property type="project" value="UniProtKB-UniRule"/>
</dbReference>
<reference evidence="9 10" key="1">
    <citation type="submission" date="2018-01" db="EMBL/GenBank/DDBJ databases">
        <title>Metagenomic assembled genomes from two thermal pools in the Uzon Caldera, Kamchatka, Russia.</title>
        <authorList>
            <person name="Wilkins L."/>
            <person name="Ettinger C."/>
        </authorList>
    </citation>
    <scope>NUCLEOTIDE SEQUENCE [LARGE SCALE GENOMIC DNA]</scope>
    <source>
        <strain evidence="9">ZAV-15</strain>
    </source>
</reference>
<dbReference type="PANTHER" id="PTHR43146:SF1">
    <property type="entry name" value="CANCER-RELATED NUCLEOSIDE-TRIPHOSPHATASE"/>
    <property type="match status" value="1"/>
</dbReference>
<dbReference type="SUPFAM" id="SSF52540">
    <property type="entry name" value="P-loop containing nucleoside triphosphate hydrolases"/>
    <property type="match status" value="2"/>
</dbReference>
<dbReference type="EC" id="2.7.4.9" evidence="7"/>
<dbReference type="AlphaFoldDB" id="A0A2N7PJL2"/>
<proteinExistence type="inferred from homology"/>
<evidence type="ECO:0000259" key="8">
    <source>
        <dbReference type="Pfam" id="PF02223"/>
    </source>
</evidence>
<evidence type="ECO:0000256" key="3">
    <source>
        <dbReference type="ARBA" id="ARBA00022741"/>
    </source>
</evidence>
<evidence type="ECO:0000313" key="10">
    <source>
        <dbReference type="Proteomes" id="UP000235731"/>
    </source>
</evidence>
<comment type="similarity">
    <text evidence="7">Belongs to the thymidylate kinase family.</text>
</comment>
<dbReference type="Pfam" id="PF03266">
    <property type="entry name" value="NTPase_1"/>
    <property type="match status" value="1"/>
</dbReference>
<dbReference type="NCBIfam" id="TIGR00041">
    <property type="entry name" value="DTMP_kinase"/>
    <property type="match status" value="1"/>
</dbReference>
<dbReference type="Gene3D" id="3.40.50.300">
    <property type="entry name" value="P-loop containing nucleotide triphosphate hydrolases"/>
    <property type="match status" value="2"/>
</dbReference>
<dbReference type="InterPro" id="IPR027417">
    <property type="entry name" value="P-loop_NTPase"/>
</dbReference>